<proteinExistence type="predicted"/>
<evidence type="ECO:0000313" key="3">
    <source>
        <dbReference type="Proteomes" id="UP000230282"/>
    </source>
</evidence>
<comment type="caution">
    <text evidence="2">The sequence shown here is derived from an EMBL/GenBank/DDBJ whole genome shotgun (WGS) entry which is preliminary data.</text>
</comment>
<evidence type="ECO:0000313" key="2">
    <source>
        <dbReference type="EMBL" id="PJG83817.1"/>
    </source>
</evidence>
<evidence type="ECO:0008006" key="4">
    <source>
        <dbReference type="Google" id="ProtNLM"/>
    </source>
</evidence>
<dbReference type="RefSeq" id="WP_100295782.1">
    <property type="nucleotide sequence ID" value="NZ_PHGZ01000004.1"/>
</dbReference>
<sequence length="85" mass="10064">MKGSYSFITSSLIWGAKVYIAVFSLFSLLLVLLAAFSFFSWKTIIIILLALFMVLLLLHWKLSKKAFFEMEDKRYSQYWDKGFYK</sequence>
<dbReference type="EMBL" id="PHGZ01000004">
    <property type="protein sequence ID" value="PJG83817.1"/>
    <property type="molecule type" value="Genomic_DNA"/>
</dbReference>
<gene>
    <name evidence="2" type="ORF">CVP04_01635</name>
</gene>
<name>A0A2M8RY59_9PAST</name>
<reference evidence="2 3" key="1">
    <citation type="submission" date="2017-11" db="EMBL/GenBank/DDBJ databases">
        <title>Reclassification of Bisgaard taxon 5 as Caviibacterium pharyngocola gen. nov., sp. nov.</title>
        <authorList>
            <person name="Christensen H."/>
        </authorList>
    </citation>
    <scope>NUCLEOTIDE SEQUENCE [LARGE SCALE GENOMIC DNA]</scope>
    <source>
        <strain evidence="2 3">7_3</strain>
    </source>
</reference>
<protein>
    <recommendedName>
        <fullName evidence="4">ABC transporter ATP-binding protein</fullName>
    </recommendedName>
</protein>
<keyword evidence="3" id="KW-1185">Reference proteome</keyword>
<dbReference type="Proteomes" id="UP000230282">
    <property type="component" value="Unassembled WGS sequence"/>
</dbReference>
<keyword evidence="1" id="KW-1133">Transmembrane helix</keyword>
<evidence type="ECO:0000256" key="1">
    <source>
        <dbReference type="SAM" id="Phobius"/>
    </source>
</evidence>
<dbReference type="AlphaFoldDB" id="A0A2M8RY59"/>
<organism evidence="2 3">
    <name type="scientific">Caviibacterium pharyngocola</name>
    <dbReference type="NCBI Taxonomy" id="28159"/>
    <lineage>
        <taxon>Bacteria</taxon>
        <taxon>Pseudomonadati</taxon>
        <taxon>Pseudomonadota</taxon>
        <taxon>Gammaproteobacteria</taxon>
        <taxon>Pasteurellales</taxon>
        <taxon>Pasteurellaceae</taxon>
        <taxon>Caviibacterium</taxon>
    </lineage>
</organism>
<keyword evidence="1" id="KW-0812">Transmembrane</keyword>
<keyword evidence="1" id="KW-0472">Membrane</keyword>
<feature type="transmembrane region" description="Helical" evidence="1">
    <location>
        <begin position="12"/>
        <end position="35"/>
    </location>
</feature>
<feature type="transmembrane region" description="Helical" evidence="1">
    <location>
        <begin position="41"/>
        <end position="60"/>
    </location>
</feature>
<accession>A0A2M8RY59</accession>